<dbReference type="Proteomes" id="UP000663856">
    <property type="component" value="Unassembled WGS sequence"/>
</dbReference>
<dbReference type="InterPro" id="IPR035940">
    <property type="entry name" value="CAP_sf"/>
</dbReference>
<dbReference type="Proteomes" id="UP000663866">
    <property type="component" value="Unassembled WGS sequence"/>
</dbReference>
<evidence type="ECO:0000313" key="12">
    <source>
        <dbReference type="EMBL" id="CAF4184652.1"/>
    </source>
</evidence>
<dbReference type="OrthoDB" id="337038at2759"/>
<dbReference type="Proteomes" id="UP000681720">
    <property type="component" value="Unassembled WGS sequence"/>
</dbReference>
<keyword evidence="13" id="KW-1185">Reference proteome</keyword>
<evidence type="ECO:0000313" key="9">
    <source>
        <dbReference type="EMBL" id="CAF3851643.1"/>
    </source>
</evidence>
<evidence type="ECO:0000313" key="3">
    <source>
        <dbReference type="EMBL" id="CAF1001832.1"/>
    </source>
</evidence>
<dbReference type="SUPFAM" id="SSF55797">
    <property type="entry name" value="PR-1-like"/>
    <property type="match status" value="1"/>
</dbReference>
<evidence type="ECO:0000313" key="5">
    <source>
        <dbReference type="EMBL" id="CAF1987394.1"/>
    </source>
</evidence>
<dbReference type="EMBL" id="CAJNRE010017440">
    <property type="protein sequence ID" value="CAF2155022.1"/>
    <property type="molecule type" value="Genomic_DNA"/>
</dbReference>
<dbReference type="Proteomes" id="UP000663842">
    <property type="component" value="Unassembled WGS sequence"/>
</dbReference>
<dbReference type="EMBL" id="CAJNRF010001490">
    <property type="protein sequence ID" value="CAF2013391.1"/>
    <property type="molecule type" value="Genomic_DNA"/>
</dbReference>
<dbReference type="InterPro" id="IPR014044">
    <property type="entry name" value="CAP_dom"/>
</dbReference>
<dbReference type="Proteomes" id="UP000681967">
    <property type="component" value="Unassembled WGS sequence"/>
</dbReference>
<dbReference type="Proteomes" id="UP000676336">
    <property type="component" value="Unassembled WGS sequence"/>
</dbReference>
<evidence type="ECO:0000259" key="2">
    <source>
        <dbReference type="SMART" id="SM00198"/>
    </source>
</evidence>
<dbReference type="InterPro" id="IPR001283">
    <property type="entry name" value="CRISP-related"/>
</dbReference>
<dbReference type="PANTHER" id="PTHR10334">
    <property type="entry name" value="CYSTEINE-RICH SECRETORY PROTEIN-RELATED"/>
    <property type="match status" value="1"/>
</dbReference>
<evidence type="ECO:0000313" key="6">
    <source>
        <dbReference type="EMBL" id="CAF2013391.1"/>
    </source>
</evidence>
<protein>
    <recommendedName>
        <fullName evidence="2">SCP domain-containing protein</fullName>
    </recommendedName>
</protein>
<dbReference type="EMBL" id="CAJNOV010000146">
    <property type="protein sequence ID" value="CAF1001832.1"/>
    <property type="molecule type" value="Genomic_DNA"/>
</dbReference>
<evidence type="ECO:0000313" key="13">
    <source>
        <dbReference type="Proteomes" id="UP000663866"/>
    </source>
</evidence>
<dbReference type="Proteomes" id="UP000663887">
    <property type="component" value="Unassembled WGS sequence"/>
</dbReference>
<dbReference type="EMBL" id="CAJNOW010005998">
    <property type="protein sequence ID" value="CAF1470109.1"/>
    <property type="molecule type" value="Genomic_DNA"/>
</dbReference>
<sequence length="169" mass="19088">MLTLKYFSLFVVFLLAVVLNKQVKSLEVDRYRQEALAQHNIYRAQCKADALQKNSTLDQIAQSWCEQLAATNQFNHSGTIDYGESSYKKAPFDFKNDNGATPVAAWFSTRSKYSDANPADALDFTQVVWKNTKLFGLGVCSIPNNGVLFVANYYPRGNYKDQFAQNVNC</sequence>
<organism evidence="12 13">
    <name type="scientific">Rotaria magnacalcarata</name>
    <dbReference type="NCBI Taxonomy" id="392030"/>
    <lineage>
        <taxon>Eukaryota</taxon>
        <taxon>Metazoa</taxon>
        <taxon>Spiralia</taxon>
        <taxon>Gnathifera</taxon>
        <taxon>Rotifera</taxon>
        <taxon>Eurotatoria</taxon>
        <taxon>Bdelloidea</taxon>
        <taxon>Philodinida</taxon>
        <taxon>Philodinidae</taxon>
        <taxon>Rotaria</taxon>
    </lineage>
</organism>
<evidence type="ECO:0000313" key="4">
    <source>
        <dbReference type="EMBL" id="CAF1470109.1"/>
    </source>
</evidence>
<dbReference type="EMBL" id="CAJOBJ010002630">
    <property type="protein sequence ID" value="CAF3933525.1"/>
    <property type="molecule type" value="Genomic_DNA"/>
</dbReference>
<evidence type="ECO:0000313" key="10">
    <source>
        <dbReference type="EMBL" id="CAF3856487.1"/>
    </source>
</evidence>
<name>A0A820AYN1_9BILA</name>
<dbReference type="SMART" id="SM00198">
    <property type="entry name" value="SCP"/>
    <property type="match status" value="1"/>
</dbReference>
<feature type="signal peptide" evidence="1">
    <location>
        <begin position="1"/>
        <end position="25"/>
    </location>
</feature>
<dbReference type="Proteomes" id="UP000663834">
    <property type="component" value="Unassembled WGS sequence"/>
</dbReference>
<keyword evidence="1" id="KW-0732">Signal</keyword>
<dbReference type="Proteomes" id="UP000663824">
    <property type="component" value="Unassembled WGS sequence"/>
</dbReference>
<dbReference type="Pfam" id="PF00188">
    <property type="entry name" value="CAP"/>
    <property type="match status" value="1"/>
</dbReference>
<dbReference type="EMBL" id="CAJNRG010000247">
    <property type="protein sequence ID" value="CAF1987394.1"/>
    <property type="molecule type" value="Genomic_DNA"/>
</dbReference>
<dbReference type="Proteomes" id="UP000663855">
    <property type="component" value="Unassembled WGS sequence"/>
</dbReference>
<proteinExistence type="predicted"/>
<reference evidence="12" key="1">
    <citation type="submission" date="2021-02" db="EMBL/GenBank/DDBJ databases">
        <authorList>
            <person name="Nowell W R."/>
        </authorList>
    </citation>
    <scope>NUCLEOTIDE SEQUENCE</scope>
</reference>
<accession>A0A820AYN1</accession>
<evidence type="ECO:0000313" key="11">
    <source>
        <dbReference type="EMBL" id="CAF3933525.1"/>
    </source>
</evidence>
<dbReference type="Gene3D" id="3.40.33.10">
    <property type="entry name" value="CAP"/>
    <property type="match status" value="1"/>
</dbReference>
<feature type="domain" description="SCP" evidence="2">
    <location>
        <begin position="30"/>
        <end position="161"/>
    </location>
</feature>
<dbReference type="EMBL" id="CAJOBG010006360">
    <property type="protein sequence ID" value="CAF4184652.1"/>
    <property type="molecule type" value="Genomic_DNA"/>
</dbReference>
<dbReference type="AlphaFoldDB" id="A0A820AYN1"/>
<dbReference type="EMBL" id="CAJOBH010000617">
    <property type="protein sequence ID" value="CAF3805807.1"/>
    <property type="molecule type" value="Genomic_DNA"/>
</dbReference>
<evidence type="ECO:0000313" key="7">
    <source>
        <dbReference type="EMBL" id="CAF2155022.1"/>
    </source>
</evidence>
<feature type="chain" id="PRO_5035620448" description="SCP domain-containing protein" evidence="1">
    <location>
        <begin position="26"/>
        <end position="169"/>
    </location>
</feature>
<comment type="caution">
    <text evidence="12">The sequence shown here is derived from an EMBL/GenBank/DDBJ whole genome shotgun (WGS) entry which is preliminary data.</text>
</comment>
<evidence type="ECO:0000256" key="1">
    <source>
        <dbReference type="SAM" id="SignalP"/>
    </source>
</evidence>
<dbReference type="EMBL" id="CAJOBI010000982">
    <property type="protein sequence ID" value="CAF3856487.1"/>
    <property type="molecule type" value="Genomic_DNA"/>
</dbReference>
<gene>
    <name evidence="8" type="ORF">BYL167_LOCUS3256</name>
    <name evidence="3" type="ORF">CJN711_LOCUS2392</name>
    <name evidence="11" type="ORF">GIL414_LOCUS8203</name>
    <name evidence="4" type="ORF">KQP761_LOCUS12994</name>
    <name evidence="7" type="ORF">MBJ925_LOCUS31993</name>
    <name evidence="12" type="ORF">OVN521_LOCUS25482</name>
    <name evidence="10" type="ORF">SMN809_LOCUS4312</name>
    <name evidence="9" type="ORF">UXM345_LOCUS7860</name>
    <name evidence="6" type="ORF">WKI299_LOCUS5349</name>
    <name evidence="5" type="ORF">XDN619_LOCUS2675</name>
</gene>
<evidence type="ECO:0000313" key="8">
    <source>
        <dbReference type="EMBL" id="CAF3805807.1"/>
    </source>
</evidence>
<dbReference type="EMBL" id="CAJOBF010000666">
    <property type="protein sequence ID" value="CAF3851643.1"/>
    <property type="molecule type" value="Genomic_DNA"/>
</dbReference>